<evidence type="ECO:0000259" key="1">
    <source>
        <dbReference type="PROSITE" id="PS50967"/>
    </source>
</evidence>
<dbReference type="Proteomes" id="UP000198644">
    <property type="component" value="Unassembled WGS sequence"/>
</dbReference>
<dbReference type="AlphaFoldDB" id="A0A1I6GXK6"/>
<dbReference type="SMART" id="SM00341">
    <property type="entry name" value="HRDC"/>
    <property type="match status" value="1"/>
</dbReference>
<dbReference type="InterPro" id="IPR002562">
    <property type="entry name" value="3'-5'_exonuclease_dom"/>
</dbReference>
<dbReference type="SUPFAM" id="SSF47819">
    <property type="entry name" value="HRDC-like"/>
    <property type="match status" value="2"/>
</dbReference>
<dbReference type="SUPFAM" id="SSF53098">
    <property type="entry name" value="Ribonuclease H-like"/>
    <property type="match status" value="1"/>
</dbReference>
<feature type="domain" description="HRDC" evidence="1">
    <location>
        <begin position="223"/>
        <end position="303"/>
    </location>
</feature>
<dbReference type="InterPro" id="IPR010997">
    <property type="entry name" value="HRDC-like_sf"/>
</dbReference>
<dbReference type="InterPro" id="IPR012337">
    <property type="entry name" value="RNaseH-like_sf"/>
</dbReference>
<reference evidence="2 3" key="1">
    <citation type="submission" date="2016-10" db="EMBL/GenBank/DDBJ databases">
        <authorList>
            <person name="de Groot N.N."/>
        </authorList>
    </citation>
    <scope>NUCLEOTIDE SEQUENCE [LARGE SCALE GENOMIC DNA]</scope>
    <source>
        <strain evidence="2 3">CGMCC 1.9167</strain>
    </source>
</reference>
<organism evidence="2 3">
    <name type="scientific">Marinobacter daqiaonensis</name>
    <dbReference type="NCBI Taxonomy" id="650891"/>
    <lineage>
        <taxon>Bacteria</taxon>
        <taxon>Pseudomonadati</taxon>
        <taxon>Pseudomonadota</taxon>
        <taxon>Gammaproteobacteria</taxon>
        <taxon>Pseudomonadales</taxon>
        <taxon>Marinobacteraceae</taxon>
        <taxon>Marinobacter</taxon>
    </lineage>
</organism>
<accession>A0A1I6GXK6</accession>
<dbReference type="InterPro" id="IPR044876">
    <property type="entry name" value="HRDC_dom_sf"/>
</dbReference>
<dbReference type="RefSeq" id="WP_092008772.1">
    <property type="nucleotide sequence ID" value="NZ_FOYW01000001.1"/>
</dbReference>
<proteinExistence type="predicted"/>
<dbReference type="InterPro" id="IPR036397">
    <property type="entry name" value="RNaseH_sf"/>
</dbReference>
<dbReference type="GO" id="GO:0003676">
    <property type="term" value="F:nucleic acid binding"/>
    <property type="evidence" value="ECO:0007669"/>
    <property type="project" value="InterPro"/>
</dbReference>
<dbReference type="PANTHER" id="PTHR47649">
    <property type="entry name" value="RIBONUCLEASE D"/>
    <property type="match status" value="1"/>
</dbReference>
<dbReference type="Pfam" id="PF01612">
    <property type="entry name" value="DNA_pol_A_exo1"/>
    <property type="match status" value="1"/>
</dbReference>
<evidence type="ECO:0000313" key="3">
    <source>
        <dbReference type="Proteomes" id="UP000198644"/>
    </source>
</evidence>
<dbReference type="Gene3D" id="1.10.150.80">
    <property type="entry name" value="HRDC domain"/>
    <property type="match status" value="2"/>
</dbReference>
<dbReference type="CDD" id="cd06142">
    <property type="entry name" value="RNaseD_exo"/>
    <property type="match status" value="1"/>
</dbReference>
<dbReference type="GO" id="GO:0000166">
    <property type="term" value="F:nucleotide binding"/>
    <property type="evidence" value="ECO:0007669"/>
    <property type="project" value="InterPro"/>
</dbReference>
<dbReference type="InterPro" id="IPR002121">
    <property type="entry name" value="HRDC_dom"/>
</dbReference>
<dbReference type="InterPro" id="IPR051086">
    <property type="entry name" value="RNase_D-like"/>
</dbReference>
<dbReference type="GO" id="GO:0006139">
    <property type="term" value="P:nucleobase-containing compound metabolic process"/>
    <property type="evidence" value="ECO:0007669"/>
    <property type="project" value="InterPro"/>
</dbReference>
<dbReference type="SMART" id="SM00474">
    <property type="entry name" value="35EXOc"/>
    <property type="match status" value="1"/>
</dbReference>
<dbReference type="PANTHER" id="PTHR47649:SF1">
    <property type="entry name" value="RIBONUCLEASE D"/>
    <property type="match status" value="1"/>
</dbReference>
<dbReference type="EMBL" id="FOYW01000001">
    <property type="protein sequence ID" value="SFR46809.1"/>
    <property type="molecule type" value="Genomic_DNA"/>
</dbReference>
<sequence>MTLATPLAPPYPVPAEPKWLESVDALDAWLAEYQHEPLALDTEFERVSTFYPIPGLVQLGAGDSLRLAEPSVAVESARFRETLADPGRPKLLYAMGEDLELFRHWLALEPRGLLDLQLGAALAGAGFSVGYARIVEQIFGETLDKSATRSDWLARPLSDAQQRYALDDVRFLAPLYQWIADRLRERGLSGALSEESDRFAMDLLAFSEPGDAYLKLRGGWHLAGSSQQVLKALVAWREEECRRRDRPRNRVLADAALINIADRLPENTGALAAVEGVPPVVVRRFGDTLLAVIREALESGGEPDPLIDRPLTRPQQELYRKVKKQMAGAADQWDVPVELLAPRKKLEALLRAGARAPEALEAFASGWRGKVLAPVLDDIRTLLDERADNNE</sequence>
<dbReference type="GO" id="GO:0008408">
    <property type="term" value="F:3'-5' exonuclease activity"/>
    <property type="evidence" value="ECO:0007669"/>
    <property type="project" value="InterPro"/>
</dbReference>
<dbReference type="PROSITE" id="PS50967">
    <property type="entry name" value="HRDC"/>
    <property type="match status" value="1"/>
</dbReference>
<keyword evidence="3" id="KW-1185">Reference proteome</keyword>
<dbReference type="OrthoDB" id="9800549at2"/>
<evidence type="ECO:0000313" key="2">
    <source>
        <dbReference type="EMBL" id="SFR46809.1"/>
    </source>
</evidence>
<dbReference type="Pfam" id="PF00570">
    <property type="entry name" value="HRDC"/>
    <property type="match status" value="1"/>
</dbReference>
<protein>
    <submittedName>
        <fullName evidence="2">Ribonuclease D</fullName>
    </submittedName>
</protein>
<gene>
    <name evidence="2" type="ORF">SAMN05216203_0567</name>
</gene>
<dbReference type="Gene3D" id="3.30.420.10">
    <property type="entry name" value="Ribonuclease H-like superfamily/Ribonuclease H"/>
    <property type="match status" value="1"/>
</dbReference>
<name>A0A1I6GXK6_9GAMM</name>
<dbReference type="STRING" id="650891.SAMN05216203_0567"/>